<feature type="compositionally biased region" description="Basic residues" evidence="7">
    <location>
        <begin position="27"/>
        <end position="44"/>
    </location>
</feature>
<dbReference type="SUPFAM" id="SSF143034">
    <property type="entry name" value="L35p-like"/>
    <property type="match status" value="1"/>
</dbReference>
<evidence type="ECO:0000313" key="9">
    <source>
        <dbReference type="Proteomes" id="UP000291469"/>
    </source>
</evidence>
<accession>A0A411YK35</accession>
<dbReference type="AlphaFoldDB" id="A0A411YK35"/>
<evidence type="ECO:0000256" key="7">
    <source>
        <dbReference type="SAM" id="MobiDB-lite"/>
    </source>
</evidence>
<dbReference type="Pfam" id="PF01632">
    <property type="entry name" value="Ribosomal_L35p"/>
    <property type="match status" value="1"/>
</dbReference>
<dbReference type="FunFam" id="4.10.410.60:FF:000001">
    <property type="entry name" value="50S ribosomal protein L35"/>
    <property type="match status" value="1"/>
</dbReference>
<proteinExistence type="inferred from homology"/>
<dbReference type="InterPro" id="IPR001706">
    <property type="entry name" value="Ribosomal_bL35"/>
</dbReference>
<evidence type="ECO:0000256" key="1">
    <source>
        <dbReference type="ARBA" id="ARBA00006598"/>
    </source>
</evidence>
<dbReference type="OrthoDB" id="9804851at2"/>
<dbReference type="RefSeq" id="WP_131156548.1">
    <property type="nucleotide sequence ID" value="NZ_CP036402.1"/>
</dbReference>
<sequence>MPKQKRHSGARDRFRVTKNGKVLHRRQNRNHLLAKKTSQRKRRLYGTDELTGGDAKQVKRMLRPDQ</sequence>
<keyword evidence="2 5" id="KW-0689">Ribosomal protein</keyword>
<organism evidence="8 9">
    <name type="scientific">Egibacter rhizosphaerae</name>
    <dbReference type="NCBI Taxonomy" id="1670831"/>
    <lineage>
        <taxon>Bacteria</taxon>
        <taxon>Bacillati</taxon>
        <taxon>Actinomycetota</taxon>
        <taxon>Nitriliruptoria</taxon>
        <taxon>Egibacterales</taxon>
        <taxon>Egibacteraceae</taxon>
        <taxon>Egibacter</taxon>
    </lineage>
</organism>
<evidence type="ECO:0000256" key="4">
    <source>
        <dbReference type="ARBA" id="ARBA00071664"/>
    </source>
</evidence>
<evidence type="ECO:0000256" key="5">
    <source>
        <dbReference type="HAMAP-Rule" id="MF_00514"/>
    </source>
</evidence>
<feature type="region of interest" description="Disordered" evidence="7">
    <location>
        <begin position="27"/>
        <end position="66"/>
    </location>
</feature>
<gene>
    <name evidence="5" type="primary">rpmI</name>
    <name evidence="8" type="ORF">ER308_19600</name>
</gene>
<dbReference type="PANTHER" id="PTHR33343">
    <property type="entry name" value="54S RIBOSOMAL PROTEIN BL35M"/>
    <property type="match status" value="1"/>
</dbReference>
<dbReference type="GO" id="GO:0003735">
    <property type="term" value="F:structural constituent of ribosome"/>
    <property type="evidence" value="ECO:0007669"/>
    <property type="project" value="InterPro"/>
</dbReference>
<dbReference type="Proteomes" id="UP000291469">
    <property type="component" value="Chromosome"/>
</dbReference>
<evidence type="ECO:0000256" key="6">
    <source>
        <dbReference type="RuleBase" id="RU000568"/>
    </source>
</evidence>
<dbReference type="Gene3D" id="4.10.410.60">
    <property type="match status" value="1"/>
</dbReference>
<dbReference type="PANTHER" id="PTHR33343:SF1">
    <property type="entry name" value="LARGE RIBOSOMAL SUBUNIT PROTEIN BL35M"/>
    <property type="match status" value="1"/>
</dbReference>
<keyword evidence="9" id="KW-1185">Reference proteome</keyword>
<evidence type="ECO:0000256" key="3">
    <source>
        <dbReference type="ARBA" id="ARBA00023274"/>
    </source>
</evidence>
<dbReference type="InterPro" id="IPR021137">
    <property type="entry name" value="Ribosomal_bL35-like"/>
</dbReference>
<dbReference type="InterPro" id="IPR037229">
    <property type="entry name" value="Ribosomal_bL35_sf"/>
</dbReference>
<dbReference type="PRINTS" id="PR00064">
    <property type="entry name" value="RIBOSOMALL35"/>
</dbReference>
<comment type="similarity">
    <text evidence="1 5 6">Belongs to the bacterial ribosomal protein bL35 family.</text>
</comment>
<dbReference type="EMBL" id="CP036402">
    <property type="protein sequence ID" value="QBI21556.1"/>
    <property type="molecule type" value="Genomic_DNA"/>
</dbReference>
<keyword evidence="3 5" id="KW-0687">Ribonucleoprotein</keyword>
<dbReference type="KEGG" id="erz:ER308_19600"/>
<protein>
    <recommendedName>
        <fullName evidence="4 5">Large ribosomal subunit protein bL35</fullName>
    </recommendedName>
</protein>
<dbReference type="GO" id="GO:0006412">
    <property type="term" value="P:translation"/>
    <property type="evidence" value="ECO:0007669"/>
    <property type="project" value="UniProtKB-UniRule"/>
</dbReference>
<dbReference type="GO" id="GO:0022625">
    <property type="term" value="C:cytosolic large ribosomal subunit"/>
    <property type="evidence" value="ECO:0007669"/>
    <property type="project" value="TreeGrafter"/>
</dbReference>
<evidence type="ECO:0000313" key="8">
    <source>
        <dbReference type="EMBL" id="QBI21556.1"/>
    </source>
</evidence>
<dbReference type="HAMAP" id="MF_00514">
    <property type="entry name" value="Ribosomal_bL35"/>
    <property type="match status" value="1"/>
</dbReference>
<evidence type="ECO:0000256" key="2">
    <source>
        <dbReference type="ARBA" id="ARBA00022980"/>
    </source>
</evidence>
<name>A0A411YK35_9ACTN</name>
<reference evidence="8 9" key="1">
    <citation type="submission" date="2019-01" db="EMBL/GenBank/DDBJ databases">
        <title>Egibacter rhizosphaerae EGI 80759T.</title>
        <authorList>
            <person name="Chen D.-D."/>
            <person name="Tian Y."/>
            <person name="Jiao J.-Y."/>
            <person name="Zhang X.-T."/>
            <person name="Zhang Y.-G."/>
            <person name="Zhang Y."/>
            <person name="Xiao M."/>
            <person name="Shu W.-S."/>
            <person name="Li W.-J."/>
        </authorList>
    </citation>
    <scope>NUCLEOTIDE SEQUENCE [LARGE SCALE GENOMIC DNA]</scope>
    <source>
        <strain evidence="8 9">EGI 80759</strain>
    </source>
</reference>
<dbReference type="NCBIfam" id="TIGR00001">
    <property type="entry name" value="rpmI_bact"/>
    <property type="match status" value="1"/>
</dbReference>